<dbReference type="STRING" id="1817864.A2Z21_01675"/>
<dbReference type="Gene3D" id="1.10.12.10">
    <property type="entry name" value="Lyase 2-enoyl-coa Hydratase, Chain A, domain 2"/>
    <property type="match status" value="1"/>
</dbReference>
<dbReference type="InterPro" id="IPR029045">
    <property type="entry name" value="ClpP/crotonase-like_dom_sf"/>
</dbReference>
<name>A0A1F5UXZ2_FRAXR</name>
<dbReference type="PROSITE" id="PS00166">
    <property type="entry name" value="ENOYL_COA_HYDRATASE"/>
    <property type="match status" value="1"/>
</dbReference>
<reference evidence="4 5" key="1">
    <citation type="journal article" date="2016" name="Nat. Commun.">
        <title>Thousands of microbial genomes shed light on interconnected biogeochemical processes in an aquifer system.</title>
        <authorList>
            <person name="Anantharaman K."/>
            <person name="Brown C.T."/>
            <person name="Hug L.A."/>
            <person name="Sharon I."/>
            <person name="Castelle C.J."/>
            <person name="Probst A.J."/>
            <person name="Thomas B.C."/>
            <person name="Singh A."/>
            <person name="Wilkins M.J."/>
            <person name="Karaoz U."/>
            <person name="Brodie E.L."/>
            <person name="Williams K.H."/>
            <person name="Hubbard S.S."/>
            <person name="Banfield J.F."/>
        </authorList>
    </citation>
    <scope>NUCLEOTIDE SEQUENCE [LARGE SCALE GENOMIC DNA]</scope>
    <source>
        <strain evidence="5">RBG_16_55_9</strain>
    </source>
</reference>
<comment type="caution">
    <text evidence="4">The sequence shown here is derived from an EMBL/GenBank/DDBJ whole genome shotgun (WGS) entry which is preliminary data.</text>
</comment>
<proteinExistence type="inferred from homology"/>
<dbReference type="FunFam" id="3.90.226.10:FF:000009">
    <property type="entry name" value="Carnitinyl-CoA dehydratase"/>
    <property type="match status" value="1"/>
</dbReference>
<dbReference type="Pfam" id="PF00378">
    <property type="entry name" value="ECH_1"/>
    <property type="match status" value="1"/>
</dbReference>
<dbReference type="EMBL" id="MFGX01000043">
    <property type="protein sequence ID" value="OGF56042.1"/>
    <property type="molecule type" value="Genomic_DNA"/>
</dbReference>
<dbReference type="CDD" id="cd06558">
    <property type="entry name" value="crotonase-like"/>
    <property type="match status" value="1"/>
</dbReference>
<keyword evidence="2" id="KW-0456">Lyase</keyword>
<dbReference type="InterPro" id="IPR001753">
    <property type="entry name" value="Enoyl-CoA_hydra/iso"/>
</dbReference>
<dbReference type="InterPro" id="IPR018376">
    <property type="entry name" value="Enoyl-CoA_hyd/isom_CS"/>
</dbReference>
<evidence type="ECO:0000256" key="1">
    <source>
        <dbReference type="ARBA" id="ARBA00005254"/>
    </source>
</evidence>
<evidence type="ECO:0000313" key="5">
    <source>
        <dbReference type="Proteomes" id="UP000179157"/>
    </source>
</evidence>
<evidence type="ECO:0000256" key="2">
    <source>
        <dbReference type="ARBA" id="ARBA00023239"/>
    </source>
</evidence>
<dbReference type="AlphaFoldDB" id="A0A1F5UXZ2"/>
<evidence type="ECO:0000256" key="3">
    <source>
        <dbReference type="RuleBase" id="RU003707"/>
    </source>
</evidence>
<dbReference type="GO" id="GO:0016836">
    <property type="term" value="F:hydro-lyase activity"/>
    <property type="evidence" value="ECO:0007669"/>
    <property type="project" value="UniProtKB-ARBA"/>
</dbReference>
<accession>A0A1F5UXZ2</accession>
<dbReference type="SUPFAM" id="SSF52096">
    <property type="entry name" value="ClpP/crotonase"/>
    <property type="match status" value="1"/>
</dbReference>
<dbReference type="Gene3D" id="3.90.226.10">
    <property type="entry name" value="2-enoyl-CoA Hydratase, Chain A, domain 1"/>
    <property type="match status" value="1"/>
</dbReference>
<comment type="similarity">
    <text evidence="1 3">Belongs to the enoyl-CoA hydratase/isomerase family.</text>
</comment>
<evidence type="ECO:0008006" key="6">
    <source>
        <dbReference type="Google" id="ProtNLM"/>
    </source>
</evidence>
<dbReference type="GO" id="GO:0006635">
    <property type="term" value="P:fatty acid beta-oxidation"/>
    <property type="evidence" value="ECO:0007669"/>
    <property type="project" value="TreeGrafter"/>
</dbReference>
<dbReference type="FunFam" id="1.10.12.10:FF:000001">
    <property type="entry name" value="Probable enoyl-CoA hydratase, mitochondrial"/>
    <property type="match status" value="1"/>
</dbReference>
<dbReference type="PANTHER" id="PTHR11941">
    <property type="entry name" value="ENOYL-COA HYDRATASE-RELATED"/>
    <property type="match status" value="1"/>
</dbReference>
<organism evidence="4 5">
    <name type="scientific">Fraserbacteria sp. (strain RBG_16_55_9)</name>
    <dbReference type="NCBI Taxonomy" id="1817864"/>
    <lineage>
        <taxon>Bacteria</taxon>
        <taxon>Candidatus Fraseribacteriota</taxon>
    </lineage>
</organism>
<dbReference type="PANTHER" id="PTHR11941:SF54">
    <property type="entry name" value="ENOYL-COA HYDRATASE, MITOCHONDRIAL"/>
    <property type="match status" value="1"/>
</dbReference>
<sequence>MSDLVLYEKKGAIATIKLNKPPVNTYDHSLMLELGKAIDQVRFDDGAAIAILTSALDGIFSAGADIRMLKQSDPDYKAMFCLNCQETLSKMESTPKVFIAALNGTCVGGGLEIALATDLRFVARGEKVKLGLPEVTLGVLPGTGGTQRLPRLIGKSRALDLMITGRLISPDEALQMGLVDRVFDAKEFMGRTMEYAEQLTKGATRAISLIKRSVQQGIEIPLDAGFALERELQNRLFVTKDAQEGLSAFTEKRKPQFSGK</sequence>
<evidence type="ECO:0000313" key="4">
    <source>
        <dbReference type="EMBL" id="OGF56042.1"/>
    </source>
</evidence>
<protein>
    <recommendedName>
        <fullName evidence="6">Enoyl-CoA hydratase</fullName>
    </recommendedName>
</protein>
<dbReference type="Proteomes" id="UP000179157">
    <property type="component" value="Unassembled WGS sequence"/>
</dbReference>
<gene>
    <name evidence="4" type="ORF">A2Z21_01675</name>
</gene>
<dbReference type="InterPro" id="IPR014748">
    <property type="entry name" value="Enoyl-CoA_hydra_C"/>
</dbReference>